<keyword evidence="3" id="KW-1185">Reference proteome</keyword>
<evidence type="ECO:0000259" key="1">
    <source>
        <dbReference type="Pfam" id="PF05685"/>
    </source>
</evidence>
<dbReference type="Proteomes" id="UP000008204">
    <property type="component" value="Chromosome"/>
</dbReference>
<name>B7K3H8_RIPO1</name>
<sequence length="193" mass="22422">MVSATPTSYYTSEEYLAQEETAEIRHEYIKGEIIPMTGGTPNHNAITLNVASYLKLGLRGQDYKVYLVDLRLWIPAVQVYTYPDIMVIKGQPILVDNRKDTIINPTVIIEVLSKSTNNYDQGDKFNYYCSIPTFQEYILVDQYRYHVKHYIKQDQQSWLLTNYYSATDTLKLTSFDLEIPLGEIYEDITFDSL</sequence>
<dbReference type="HOGENOM" id="CLU_076312_6_0_3"/>
<proteinExistence type="predicted"/>
<gene>
    <name evidence="2" type="ordered locus">PCC8801_1255</name>
</gene>
<evidence type="ECO:0000313" key="2">
    <source>
        <dbReference type="EMBL" id="ACK65320.1"/>
    </source>
</evidence>
<dbReference type="OrthoDB" id="422510at2"/>
<dbReference type="Pfam" id="PF05685">
    <property type="entry name" value="Uma2"/>
    <property type="match status" value="1"/>
</dbReference>
<protein>
    <recommendedName>
        <fullName evidence="1">Putative restriction endonuclease domain-containing protein</fullName>
    </recommendedName>
</protein>
<dbReference type="Gene3D" id="3.90.1570.10">
    <property type="entry name" value="tt1808, chain A"/>
    <property type="match status" value="1"/>
</dbReference>
<accession>B7K3H8</accession>
<dbReference type="EMBL" id="CP001287">
    <property type="protein sequence ID" value="ACK65320.1"/>
    <property type="molecule type" value="Genomic_DNA"/>
</dbReference>
<evidence type="ECO:0000313" key="3">
    <source>
        <dbReference type="Proteomes" id="UP000008204"/>
    </source>
</evidence>
<dbReference type="PANTHER" id="PTHR36558">
    <property type="entry name" value="GLR1098 PROTEIN"/>
    <property type="match status" value="1"/>
</dbReference>
<dbReference type="CDD" id="cd06260">
    <property type="entry name" value="DUF820-like"/>
    <property type="match status" value="1"/>
</dbReference>
<dbReference type="AlphaFoldDB" id="B7K3H8"/>
<dbReference type="eggNOG" id="COG4636">
    <property type="taxonomic scope" value="Bacteria"/>
</dbReference>
<dbReference type="PANTHER" id="PTHR36558:SF1">
    <property type="entry name" value="RESTRICTION ENDONUCLEASE DOMAIN-CONTAINING PROTEIN-RELATED"/>
    <property type="match status" value="1"/>
</dbReference>
<organism evidence="2 3">
    <name type="scientific">Rippkaea orientalis (strain PCC 8801 / RF-1)</name>
    <name type="common">Cyanothece sp. (strain PCC 8801)</name>
    <dbReference type="NCBI Taxonomy" id="41431"/>
    <lineage>
        <taxon>Bacteria</taxon>
        <taxon>Bacillati</taxon>
        <taxon>Cyanobacteriota</taxon>
        <taxon>Cyanophyceae</taxon>
        <taxon>Oscillatoriophycideae</taxon>
        <taxon>Chroococcales</taxon>
        <taxon>Aphanothecaceae</taxon>
        <taxon>Rippkaea</taxon>
        <taxon>Rippkaea orientalis</taxon>
    </lineage>
</organism>
<dbReference type="SUPFAM" id="SSF52980">
    <property type="entry name" value="Restriction endonuclease-like"/>
    <property type="match status" value="1"/>
</dbReference>
<dbReference type="InterPro" id="IPR012296">
    <property type="entry name" value="Nuclease_put_TT1808"/>
</dbReference>
<dbReference type="InterPro" id="IPR008538">
    <property type="entry name" value="Uma2"/>
</dbReference>
<dbReference type="InterPro" id="IPR011335">
    <property type="entry name" value="Restrct_endonuc-II-like"/>
</dbReference>
<feature type="domain" description="Putative restriction endonuclease" evidence="1">
    <location>
        <begin position="13"/>
        <end position="178"/>
    </location>
</feature>
<dbReference type="STRING" id="41431.PCC8801_1255"/>
<dbReference type="RefSeq" id="WP_012594594.1">
    <property type="nucleotide sequence ID" value="NC_011726.1"/>
</dbReference>
<dbReference type="KEGG" id="cyp:PCC8801_1255"/>
<reference evidence="3" key="1">
    <citation type="journal article" date="2011" name="MBio">
        <title>Novel metabolic attributes of the genus Cyanothece, comprising a group of unicellular nitrogen-fixing Cyanobacteria.</title>
        <authorList>
            <person name="Bandyopadhyay A."/>
            <person name="Elvitigala T."/>
            <person name="Welsh E."/>
            <person name="Stockel J."/>
            <person name="Liberton M."/>
            <person name="Min H."/>
            <person name="Sherman L.A."/>
            <person name="Pakrasi H.B."/>
        </authorList>
    </citation>
    <scope>NUCLEOTIDE SEQUENCE [LARGE SCALE GENOMIC DNA]</scope>
    <source>
        <strain evidence="3">PCC 8801</strain>
    </source>
</reference>